<reference evidence="1 2" key="1">
    <citation type="journal article" date="2019" name="Int. J. Syst. Evol. Microbiol.">
        <title>The Global Catalogue of Microorganisms (GCM) 10K type strain sequencing project: providing services to taxonomists for standard genome sequencing and annotation.</title>
        <authorList>
            <consortium name="The Broad Institute Genomics Platform"/>
            <consortium name="The Broad Institute Genome Sequencing Center for Infectious Disease"/>
            <person name="Wu L."/>
            <person name="Ma J."/>
        </authorList>
    </citation>
    <scope>NUCLEOTIDE SEQUENCE [LARGE SCALE GENOMIC DNA]</scope>
    <source>
        <strain evidence="1 2">CGMCC 1.12543</strain>
    </source>
</reference>
<protein>
    <recommendedName>
        <fullName evidence="3">DUF385 domain-containing protein</fullName>
    </recommendedName>
</protein>
<dbReference type="InterPro" id="IPR012349">
    <property type="entry name" value="Split_barrel_FMN-bd"/>
</dbReference>
<evidence type="ECO:0008006" key="3">
    <source>
        <dbReference type="Google" id="ProtNLM"/>
    </source>
</evidence>
<keyword evidence="2" id="KW-1185">Reference proteome</keyword>
<dbReference type="Proteomes" id="UP001596099">
    <property type="component" value="Unassembled WGS sequence"/>
</dbReference>
<dbReference type="RefSeq" id="WP_247418205.1">
    <property type="nucleotide sequence ID" value="NZ_JALLGW010000001.1"/>
</dbReference>
<name>A0ABD5RHK2_9EURY</name>
<accession>A0ABD5RHK2</accession>
<proteinExistence type="predicted"/>
<evidence type="ECO:0000313" key="2">
    <source>
        <dbReference type="Proteomes" id="UP001596099"/>
    </source>
</evidence>
<sequence>MGDSHDSGAANRVSSVQRALEERFANPLLRSVLRSRLHWLASRWLVLVSYVGRRSDRRHTFPVAYHRRDGALVAVTPKRETTWWRNFLERRDCLLWHRGEERSATGEVVVGEERADLLAGYVERHRLLARALAVEDGTRSESGGREQRERPFAVVRFALDER</sequence>
<dbReference type="Gene3D" id="2.30.110.10">
    <property type="entry name" value="Electron Transport, Fmn-binding Protein, Chain A"/>
    <property type="match status" value="1"/>
</dbReference>
<evidence type="ECO:0000313" key="1">
    <source>
        <dbReference type="EMBL" id="MFC5969841.1"/>
    </source>
</evidence>
<organism evidence="1 2">
    <name type="scientific">Halomarina salina</name>
    <dbReference type="NCBI Taxonomy" id="1872699"/>
    <lineage>
        <taxon>Archaea</taxon>
        <taxon>Methanobacteriati</taxon>
        <taxon>Methanobacteriota</taxon>
        <taxon>Stenosarchaea group</taxon>
        <taxon>Halobacteria</taxon>
        <taxon>Halobacteriales</taxon>
        <taxon>Natronomonadaceae</taxon>
        <taxon>Halomarina</taxon>
    </lineage>
</organism>
<gene>
    <name evidence="1" type="ORF">ACFPYI_00715</name>
</gene>
<comment type="caution">
    <text evidence="1">The sequence shown here is derived from an EMBL/GenBank/DDBJ whole genome shotgun (WGS) entry which is preliminary data.</text>
</comment>
<dbReference type="EMBL" id="JBHSQH010000001">
    <property type="protein sequence ID" value="MFC5969841.1"/>
    <property type="molecule type" value="Genomic_DNA"/>
</dbReference>
<dbReference type="AlphaFoldDB" id="A0ABD5RHK2"/>